<gene>
    <name evidence="1" type="ORF">SVIM_LOCUS369985</name>
</gene>
<protein>
    <submittedName>
        <fullName evidence="1">Uncharacterized protein</fullName>
    </submittedName>
</protein>
<name>A0A6N2MGC0_SALVM</name>
<sequence>MAVSIWKLESIMINVSVFARFALVDKVKPSMIGGEVMAVKGCDLDTSWLAVIDKMAVKRQLCHHTKDELDRDQIWHLATTC</sequence>
<proteinExistence type="predicted"/>
<reference evidence="1" key="1">
    <citation type="submission" date="2019-03" db="EMBL/GenBank/DDBJ databases">
        <authorList>
            <person name="Mank J."/>
            <person name="Almeida P."/>
        </authorList>
    </citation>
    <scope>NUCLEOTIDE SEQUENCE</scope>
    <source>
        <strain evidence="1">78183</strain>
    </source>
</reference>
<organism evidence="1">
    <name type="scientific">Salix viminalis</name>
    <name type="common">Common osier</name>
    <name type="synonym">Basket willow</name>
    <dbReference type="NCBI Taxonomy" id="40686"/>
    <lineage>
        <taxon>Eukaryota</taxon>
        <taxon>Viridiplantae</taxon>
        <taxon>Streptophyta</taxon>
        <taxon>Embryophyta</taxon>
        <taxon>Tracheophyta</taxon>
        <taxon>Spermatophyta</taxon>
        <taxon>Magnoliopsida</taxon>
        <taxon>eudicotyledons</taxon>
        <taxon>Gunneridae</taxon>
        <taxon>Pentapetalae</taxon>
        <taxon>rosids</taxon>
        <taxon>fabids</taxon>
        <taxon>Malpighiales</taxon>
        <taxon>Salicaceae</taxon>
        <taxon>Saliceae</taxon>
        <taxon>Salix</taxon>
    </lineage>
</organism>
<dbReference type="EMBL" id="CAADRP010001818">
    <property type="protein sequence ID" value="VFU53318.1"/>
    <property type="molecule type" value="Genomic_DNA"/>
</dbReference>
<dbReference type="AlphaFoldDB" id="A0A6N2MGC0"/>
<accession>A0A6N2MGC0</accession>
<evidence type="ECO:0000313" key="1">
    <source>
        <dbReference type="EMBL" id="VFU53318.1"/>
    </source>
</evidence>